<gene>
    <name evidence="2" type="ORF">L1049_026360</name>
</gene>
<name>A0AAP0R5E7_LIQFO</name>
<evidence type="ECO:0000256" key="1">
    <source>
        <dbReference type="SAM" id="MobiDB-lite"/>
    </source>
</evidence>
<proteinExistence type="predicted"/>
<keyword evidence="3" id="KW-1185">Reference proteome</keyword>
<evidence type="ECO:0000313" key="3">
    <source>
        <dbReference type="Proteomes" id="UP001415857"/>
    </source>
</evidence>
<protein>
    <submittedName>
        <fullName evidence="2">Uncharacterized protein</fullName>
    </submittedName>
</protein>
<organism evidence="2 3">
    <name type="scientific">Liquidambar formosana</name>
    <name type="common">Formosan gum</name>
    <dbReference type="NCBI Taxonomy" id="63359"/>
    <lineage>
        <taxon>Eukaryota</taxon>
        <taxon>Viridiplantae</taxon>
        <taxon>Streptophyta</taxon>
        <taxon>Embryophyta</taxon>
        <taxon>Tracheophyta</taxon>
        <taxon>Spermatophyta</taxon>
        <taxon>Magnoliopsida</taxon>
        <taxon>eudicotyledons</taxon>
        <taxon>Gunneridae</taxon>
        <taxon>Pentapetalae</taxon>
        <taxon>Saxifragales</taxon>
        <taxon>Altingiaceae</taxon>
        <taxon>Liquidambar</taxon>
    </lineage>
</organism>
<accession>A0AAP0R5E7</accession>
<comment type="caution">
    <text evidence="2">The sequence shown here is derived from an EMBL/GenBank/DDBJ whole genome shotgun (WGS) entry which is preliminary data.</text>
</comment>
<dbReference type="EMBL" id="JBBPBK010000014">
    <property type="protein sequence ID" value="KAK9270777.1"/>
    <property type="molecule type" value="Genomic_DNA"/>
</dbReference>
<dbReference type="Proteomes" id="UP001415857">
    <property type="component" value="Unassembled WGS sequence"/>
</dbReference>
<reference evidence="2 3" key="1">
    <citation type="journal article" date="2024" name="Plant J.">
        <title>Genome sequences and population genomics reveal climatic adaptation and genomic divergence between two closely related sweetgum species.</title>
        <authorList>
            <person name="Xu W.Q."/>
            <person name="Ren C.Q."/>
            <person name="Zhang X.Y."/>
            <person name="Comes H.P."/>
            <person name="Liu X.H."/>
            <person name="Li Y.G."/>
            <person name="Kettle C.J."/>
            <person name="Jalonen R."/>
            <person name="Gaisberger H."/>
            <person name="Ma Y.Z."/>
            <person name="Qiu Y.X."/>
        </authorList>
    </citation>
    <scope>NUCLEOTIDE SEQUENCE [LARGE SCALE GENOMIC DNA]</scope>
    <source>
        <strain evidence="2">Hangzhou</strain>
    </source>
</reference>
<feature type="compositionally biased region" description="Acidic residues" evidence="1">
    <location>
        <begin position="79"/>
        <end position="112"/>
    </location>
</feature>
<feature type="region of interest" description="Disordered" evidence="1">
    <location>
        <begin position="72"/>
        <end position="120"/>
    </location>
</feature>
<sequence length="134" mass="15022">MASPDSSRSSAIPMDYLKGLIITMEGQMTQIIALQKQQQKKLSAFMRENQEQHQQFDRHLCALRRELDCVMDDLGVGHEDDDDDDDEEEEEEEEEEEDNDDDGGNDSDDGDLGDGNCALEMDIQVMLGDSSSSS</sequence>
<dbReference type="AlphaFoldDB" id="A0AAP0R5E7"/>
<evidence type="ECO:0000313" key="2">
    <source>
        <dbReference type="EMBL" id="KAK9270777.1"/>
    </source>
</evidence>